<feature type="domain" description="DUF4190" evidence="3">
    <location>
        <begin position="107"/>
        <end position="174"/>
    </location>
</feature>
<dbReference type="Pfam" id="PF13828">
    <property type="entry name" value="DUF4190"/>
    <property type="match status" value="1"/>
</dbReference>
<keyword evidence="2" id="KW-0472">Membrane</keyword>
<keyword evidence="5" id="KW-1185">Reference proteome</keyword>
<comment type="caution">
    <text evidence="4">The sequence shown here is derived from an EMBL/GenBank/DDBJ whole genome shotgun (WGS) entry which is preliminary data.</text>
</comment>
<dbReference type="InterPro" id="IPR025241">
    <property type="entry name" value="DUF4190"/>
</dbReference>
<proteinExistence type="predicted"/>
<evidence type="ECO:0000259" key="3">
    <source>
        <dbReference type="Pfam" id="PF13828"/>
    </source>
</evidence>
<reference evidence="4" key="2">
    <citation type="submission" date="2020-09" db="EMBL/GenBank/DDBJ databases">
        <authorList>
            <person name="Sun Q."/>
            <person name="Zhou Y."/>
        </authorList>
    </citation>
    <scope>NUCLEOTIDE SEQUENCE</scope>
    <source>
        <strain evidence="4">CGMCC 4.7308</strain>
    </source>
</reference>
<feature type="transmembrane region" description="Helical" evidence="2">
    <location>
        <begin position="106"/>
        <end position="123"/>
    </location>
</feature>
<accession>A0A917SKX1</accession>
<keyword evidence="2" id="KW-0812">Transmembrane</keyword>
<feature type="region of interest" description="Disordered" evidence="1">
    <location>
        <begin position="1"/>
        <end position="41"/>
    </location>
</feature>
<dbReference type="RefSeq" id="WP_188939625.1">
    <property type="nucleotide sequence ID" value="NZ_BMNA01000001.1"/>
</dbReference>
<gene>
    <name evidence="4" type="ORF">GCM10011594_01660</name>
</gene>
<dbReference type="Proteomes" id="UP000655208">
    <property type="component" value="Unassembled WGS sequence"/>
</dbReference>
<organism evidence="4 5">
    <name type="scientific">Nakamurella endophytica</name>
    <dbReference type="NCBI Taxonomy" id="1748367"/>
    <lineage>
        <taxon>Bacteria</taxon>
        <taxon>Bacillati</taxon>
        <taxon>Actinomycetota</taxon>
        <taxon>Actinomycetes</taxon>
        <taxon>Nakamurellales</taxon>
        <taxon>Nakamurellaceae</taxon>
        <taxon>Nakamurella</taxon>
    </lineage>
</organism>
<reference evidence="4" key="1">
    <citation type="journal article" date="2014" name="Int. J. Syst. Evol. Microbiol.">
        <title>Complete genome sequence of Corynebacterium casei LMG S-19264T (=DSM 44701T), isolated from a smear-ripened cheese.</title>
        <authorList>
            <consortium name="US DOE Joint Genome Institute (JGI-PGF)"/>
            <person name="Walter F."/>
            <person name="Albersmeier A."/>
            <person name="Kalinowski J."/>
            <person name="Ruckert C."/>
        </authorList>
    </citation>
    <scope>NUCLEOTIDE SEQUENCE</scope>
    <source>
        <strain evidence="4">CGMCC 4.7308</strain>
    </source>
</reference>
<keyword evidence="2" id="KW-1133">Transmembrane helix</keyword>
<dbReference type="EMBL" id="BMNA01000001">
    <property type="protein sequence ID" value="GGL85663.1"/>
    <property type="molecule type" value="Genomic_DNA"/>
</dbReference>
<sequence length="186" mass="18612">MSHPTDDATGRHGGSPGGVPLHKPAPPTRPHDAAVFGGQGGTAATGGYPAEPVPYPSGPAVYPPTGAQAWGAAPADPGYGVLHPGGLPVPPGYATGYPGRPMPRNGLGTAGLVLGIIGVVFFWAYLFGIALNVLAIIFGAVGLAKVNRREADNRGSAMAGLVLGIIGIGLFVLFLAIGLSLMGAFR</sequence>
<protein>
    <recommendedName>
        <fullName evidence="3">DUF4190 domain-containing protein</fullName>
    </recommendedName>
</protein>
<dbReference type="AlphaFoldDB" id="A0A917SKX1"/>
<evidence type="ECO:0000256" key="2">
    <source>
        <dbReference type="SAM" id="Phobius"/>
    </source>
</evidence>
<evidence type="ECO:0000256" key="1">
    <source>
        <dbReference type="SAM" id="MobiDB-lite"/>
    </source>
</evidence>
<evidence type="ECO:0000313" key="5">
    <source>
        <dbReference type="Proteomes" id="UP000655208"/>
    </source>
</evidence>
<name>A0A917SKX1_9ACTN</name>
<evidence type="ECO:0000313" key="4">
    <source>
        <dbReference type="EMBL" id="GGL85663.1"/>
    </source>
</evidence>
<feature type="compositionally biased region" description="Basic and acidic residues" evidence="1">
    <location>
        <begin position="1"/>
        <end position="10"/>
    </location>
</feature>
<feature type="transmembrane region" description="Helical" evidence="2">
    <location>
        <begin position="158"/>
        <end position="185"/>
    </location>
</feature>